<evidence type="ECO:0000313" key="1">
    <source>
        <dbReference type="EMBL" id="TKW50540.1"/>
    </source>
</evidence>
<dbReference type="Proteomes" id="UP000310108">
    <property type="component" value="Unassembled WGS sequence"/>
</dbReference>
<name>A0A4U6X547_9PEZI</name>
<evidence type="ECO:0000313" key="2">
    <source>
        <dbReference type="Proteomes" id="UP000310108"/>
    </source>
</evidence>
<dbReference type="EMBL" id="PJEX01000386">
    <property type="protein sequence ID" value="TKW50540.1"/>
    <property type="molecule type" value="Genomic_DNA"/>
</dbReference>
<reference evidence="1 2" key="1">
    <citation type="journal article" date="2019" name="PLoS ONE">
        <title>Comparative genome analysis indicates high evolutionary potential of pathogenicity genes in Colletotrichum tanaceti.</title>
        <authorList>
            <person name="Lelwala R.V."/>
            <person name="Korhonen P.K."/>
            <person name="Young N.D."/>
            <person name="Scott J.B."/>
            <person name="Ades P.A."/>
            <person name="Gasser R.B."/>
            <person name="Taylor P.W.J."/>
        </authorList>
    </citation>
    <scope>NUCLEOTIDE SEQUENCE [LARGE SCALE GENOMIC DNA]</scope>
    <source>
        <strain evidence="1">BRIP57314</strain>
    </source>
</reference>
<sequence length="175" mass="19083">MFPGIGLFRDRLRVECPKRPDVVVDPVEELLDDYRIGLHGVVKPFPEPRGRVSAPSLSVALGGTVECTTPFLEYRRLLRPRVMYQPIDRVRIGVAGVEGILQVVAGGAVGEFDSGGLGADCVAVHVGARQHQGQDEGRQHALEQGLQRAGRWTVGLPRHRDDEFFPPASVALEDG</sequence>
<proteinExistence type="predicted"/>
<comment type="caution">
    <text evidence="1">The sequence shown here is derived from an EMBL/GenBank/DDBJ whole genome shotgun (WGS) entry which is preliminary data.</text>
</comment>
<gene>
    <name evidence="1" type="ORF">CTA1_7664</name>
</gene>
<accession>A0A4U6X547</accession>
<keyword evidence="2" id="KW-1185">Reference proteome</keyword>
<organism evidence="1 2">
    <name type="scientific">Colletotrichum tanaceti</name>
    <dbReference type="NCBI Taxonomy" id="1306861"/>
    <lineage>
        <taxon>Eukaryota</taxon>
        <taxon>Fungi</taxon>
        <taxon>Dikarya</taxon>
        <taxon>Ascomycota</taxon>
        <taxon>Pezizomycotina</taxon>
        <taxon>Sordariomycetes</taxon>
        <taxon>Hypocreomycetidae</taxon>
        <taxon>Glomerellales</taxon>
        <taxon>Glomerellaceae</taxon>
        <taxon>Colletotrichum</taxon>
        <taxon>Colletotrichum destructivum species complex</taxon>
    </lineage>
</organism>
<protein>
    <submittedName>
        <fullName evidence="1">Uncharacterized protein</fullName>
    </submittedName>
</protein>
<dbReference type="AlphaFoldDB" id="A0A4U6X547"/>